<dbReference type="PANTHER" id="PTHR32176:SF116">
    <property type="entry name" value="PATATIN"/>
    <property type="match status" value="1"/>
</dbReference>
<proteinExistence type="predicted"/>
<dbReference type="EMBL" id="JAPFFK010000005">
    <property type="protein sequence ID" value="KAJ6762963.1"/>
    <property type="molecule type" value="Genomic_DNA"/>
</dbReference>
<dbReference type="OrthoDB" id="1658288at2759"/>
<dbReference type="SUPFAM" id="SSF52151">
    <property type="entry name" value="FabD/lysophospholipase-like"/>
    <property type="match status" value="1"/>
</dbReference>
<evidence type="ECO:0000256" key="2">
    <source>
        <dbReference type="SAM" id="MobiDB-lite"/>
    </source>
</evidence>
<keyword evidence="4" id="KW-1185">Reference proteome</keyword>
<dbReference type="GO" id="GO:0016042">
    <property type="term" value="P:lipid catabolic process"/>
    <property type="evidence" value="ECO:0007669"/>
    <property type="project" value="UniProtKB-KW"/>
</dbReference>
<keyword evidence="1" id="KW-0443">Lipid metabolism</keyword>
<sequence length="138" mass="15390">MGAEPILVPQKRRRRSKDMGNGSSSESDHQGDFITVLSIDGGRSERHHSCKDARIADYFDFIAGTSTGGLMTAMLTAPNDEKRPKFAAEEIVKFYVEQSPYIFSDRSGHSLSKVRQRRQFSGEDIAVATFTKLDSFLP</sequence>
<dbReference type="PANTHER" id="PTHR32176">
    <property type="entry name" value="XYLOSE ISOMERASE"/>
    <property type="match status" value="1"/>
</dbReference>
<dbReference type="GO" id="GO:0016853">
    <property type="term" value="F:isomerase activity"/>
    <property type="evidence" value="ECO:0007669"/>
    <property type="project" value="UniProtKB-KW"/>
</dbReference>
<reference evidence="3" key="2">
    <citation type="journal article" date="2023" name="Int. J. Mol. Sci.">
        <title>De Novo Assembly and Annotation of 11 Diverse Shrub Willow (Salix) Genomes Reveals Novel Gene Organization in Sex-Linked Regions.</title>
        <authorList>
            <person name="Hyden B."/>
            <person name="Feng K."/>
            <person name="Yates T.B."/>
            <person name="Jawdy S."/>
            <person name="Cereghino C."/>
            <person name="Smart L.B."/>
            <person name="Muchero W."/>
        </authorList>
    </citation>
    <scope>NUCLEOTIDE SEQUENCE</scope>
    <source>
        <tissue evidence="3">Shoot tip</tissue>
    </source>
</reference>
<evidence type="ECO:0000256" key="1">
    <source>
        <dbReference type="ARBA" id="ARBA00022963"/>
    </source>
</evidence>
<dbReference type="GO" id="GO:0004620">
    <property type="term" value="F:phospholipase activity"/>
    <property type="evidence" value="ECO:0007669"/>
    <property type="project" value="TreeGrafter"/>
</dbReference>
<dbReference type="GO" id="GO:0047372">
    <property type="term" value="F:monoacylglycerol lipase activity"/>
    <property type="evidence" value="ECO:0007669"/>
    <property type="project" value="TreeGrafter"/>
</dbReference>
<comment type="caution">
    <text evidence="3">The sequence shown here is derived from an EMBL/GenBank/DDBJ whole genome shotgun (WGS) entry which is preliminary data.</text>
</comment>
<keyword evidence="3" id="KW-0413">Isomerase</keyword>
<reference evidence="3" key="1">
    <citation type="submission" date="2022-11" db="EMBL/GenBank/DDBJ databases">
        <authorList>
            <person name="Hyden B.L."/>
            <person name="Feng K."/>
            <person name="Yates T."/>
            <person name="Jawdy S."/>
            <person name="Smart L.B."/>
            <person name="Muchero W."/>
        </authorList>
    </citation>
    <scope>NUCLEOTIDE SEQUENCE</scope>
    <source>
        <tissue evidence="3">Shoot tip</tissue>
    </source>
</reference>
<accession>A0A9Q0WA61</accession>
<protein>
    <submittedName>
        <fullName evidence="3">XYLOSE ISOMERASE</fullName>
    </submittedName>
</protein>
<keyword evidence="1" id="KW-0442">Lipid degradation</keyword>
<dbReference type="Proteomes" id="UP001151532">
    <property type="component" value="Chromosome 13"/>
</dbReference>
<dbReference type="AlphaFoldDB" id="A0A9Q0WA61"/>
<name>A0A9Q0WA61_SALPP</name>
<dbReference type="Gene3D" id="3.40.1090.10">
    <property type="entry name" value="Cytosolic phospholipase A2 catalytic domain"/>
    <property type="match status" value="1"/>
</dbReference>
<evidence type="ECO:0000313" key="4">
    <source>
        <dbReference type="Proteomes" id="UP001151532"/>
    </source>
</evidence>
<organism evidence="3 4">
    <name type="scientific">Salix purpurea</name>
    <name type="common">Purple osier willow</name>
    <dbReference type="NCBI Taxonomy" id="77065"/>
    <lineage>
        <taxon>Eukaryota</taxon>
        <taxon>Viridiplantae</taxon>
        <taxon>Streptophyta</taxon>
        <taxon>Embryophyta</taxon>
        <taxon>Tracheophyta</taxon>
        <taxon>Spermatophyta</taxon>
        <taxon>Magnoliopsida</taxon>
        <taxon>eudicotyledons</taxon>
        <taxon>Gunneridae</taxon>
        <taxon>Pentapetalae</taxon>
        <taxon>rosids</taxon>
        <taxon>fabids</taxon>
        <taxon>Malpighiales</taxon>
        <taxon>Salicaceae</taxon>
        <taxon>Saliceae</taxon>
        <taxon>Salix</taxon>
    </lineage>
</organism>
<feature type="region of interest" description="Disordered" evidence="2">
    <location>
        <begin position="1"/>
        <end position="32"/>
    </location>
</feature>
<gene>
    <name evidence="3" type="ORF">OIU79_023666</name>
</gene>
<dbReference type="InterPro" id="IPR016035">
    <property type="entry name" value="Acyl_Trfase/lysoPLipase"/>
</dbReference>
<evidence type="ECO:0000313" key="3">
    <source>
        <dbReference type="EMBL" id="KAJ6762963.1"/>
    </source>
</evidence>